<keyword evidence="2" id="KW-1185">Reference proteome</keyword>
<protein>
    <submittedName>
        <fullName evidence="1">Uncharacterized protein</fullName>
    </submittedName>
</protein>
<organism evidence="1 2">
    <name type="scientific">Hydrogenivirga caldilitoris</name>
    <dbReference type="NCBI Taxonomy" id="246264"/>
    <lineage>
        <taxon>Bacteria</taxon>
        <taxon>Pseudomonadati</taxon>
        <taxon>Aquificota</taxon>
        <taxon>Aquificia</taxon>
        <taxon>Aquificales</taxon>
        <taxon>Aquificaceae</taxon>
        <taxon>Hydrogenivirga</taxon>
    </lineage>
</organism>
<gene>
    <name evidence="1" type="ORF">BCF55_0946</name>
</gene>
<dbReference type="EMBL" id="RCCJ01000001">
    <property type="protein sequence ID" value="RLJ70665.1"/>
    <property type="molecule type" value="Genomic_DNA"/>
</dbReference>
<evidence type="ECO:0000313" key="2">
    <source>
        <dbReference type="Proteomes" id="UP000267841"/>
    </source>
</evidence>
<accession>A0A497XNZ3</accession>
<reference evidence="1 2" key="1">
    <citation type="submission" date="2018-10" db="EMBL/GenBank/DDBJ databases">
        <title>Genomic Encyclopedia of Archaeal and Bacterial Type Strains, Phase II (KMG-II): from individual species to whole genera.</title>
        <authorList>
            <person name="Goeker M."/>
        </authorList>
    </citation>
    <scope>NUCLEOTIDE SEQUENCE [LARGE SCALE GENOMIC DNA]</scope>
    <source>
        <strain evidence="1 2">DSM 16510</strain>
    </source>
</reference>
<dbReference type="AlphaFoldDB" id="A0A497XNZ3"/>
<dbReference type="RefSeq" id="WP_121010701.1">
    <property type="nucleotide sequence ID" value="NZ_RCCJ01000001.1"/>
</dbReference>
<comment type="caution">
    <text evidence="1">The sequence shown here is derived from an EMBL/GenBank/DDBJ whole genome shotgun (WGS) entry which is preliminary data.</text>
</comment>
<dbReference type="OrthoDB" id="9359at2"/>
<sequence length="474" mass="54375">MFYGYIGDTRGLSDVITGLLQGRSGTLELFVNRYFLSLKVEEGLITGFKCDIGSFNKKKVNYYNLLVYCLAEMLANPEGFFAFYEESRSATTPLENPIGSDELMIQATIVRRELDEIVDKIISPYAIFKATTTDKELSFFEGKNVIDAVALTNDSIVSIVRKMKDSLVEGKLDIYEFRESEVTEEHDVDYMMESVPLKRVNVVAILESLKTGSFSGIAKISSPTYTINLFYENGEMFAVYPVDFDIFEFFLSPDKNAELSLVALDSNIVKFIAMRFLAKPEIDTVSSHFMEISKLFLGLSKHRKDALLLISEKKGDRFIVFREGKLLISLIETEGKFKPSSSLRFEEPYFVSLFFYKNVANIAPIVYLFMINEVISVFIKHAPTKMNTMVLREAVRYPFLVFSEGKFHLTKNPGEEEEQRLLNLLSFMLELGAQEFGEKKQEEELEFQLRPFKDIFKVLDVEKYLKVRHYGSKD</sequence>
<name>A0A497XNZ3_9AQUI</name>
<dbReference type="Proteomes" id="UP000267841">
    <property type="component" value="Unassembled WGS sequence"/>
</dbReference>
<evidence type="ECO:0000313" key="1">
    <source>
        <dbReference type="EMBL" id="RLJ70665.1"/>
    </source>
</evidence>
<proteinExistence type="predicted"/>